<dbReference type="AlphaFoldDB" id="A0AAW0A9V0"/>
<feature type="domain" description="SET" evidence="8">
    <location>
        <begin position="23"/>
        <end position="294"/>
    </location>
</feature>
<sequence>MAEDTVAGLLDWFEASGGSLDRSSVGFTVFPGCGRGAVALQNIPEGHVLFKIPRNILLSTETSTLPSLVGLDRWREAKMHLGWVGLILCMMWESAQGSNSRWSKYLESLPEMFDTPMFWGDHDLEELKGTSVVEKLGKVEAERDFEDKLLPMVQSRPDIFLPDTIPVYYTLEVYHLMGSRILSRSFDVETDESEDDEAGPSDAADTSLGSAMEVDHPQEDAPAEDSEQTDADNPEEEEREEEEEPSGVSMVPLADMLNARYGADNAKLFYEKDELRMVSTKPIAAGEQIWNTYGDLPNAELLRRYGHVDMLPLPDGDLGNPGDVVEIPADLAVVSVLQTDSVVTKERIDWWLEQGGDDVVVLETDLEIPLALVSLIRLLRLSGDEWENTKAKDKVPKPKIEADILDVVRAVLERRLAEYPSSLDDDRQLLRDETLSLNKKHALVVRIGEKKILRDTLREVQKQIEASKGSGGGNKKRKVVPDGGDTGRASKRR</sequence>
<dbReference type="EMBL" id="JAWWNJ010000077">
    <property type="protein sequence ID" value="KAK7005964.1"/>
    <property type="molecule type" value="Genomic_DNA"/>
</dbReference>
<accession>A0AAW0A9V0</accession>
<comment type="subcellular location">
    <subcellularLocation>
        <location evidence="1 6">Nucleus</location>
    </subcellularLocation>
</comment>
<dbReference type="GO" id="GO:0005634">
    <property type="term" value="C:nucleus"/>
    <property type="evidence" value="ECO:0007669"/>
    <property type="project" value="UniProtKB-SubCell"/>
</dbReference>
<dbReference type="InterPro" id="IPR050600">
    <property type="entry name" value="SETD3_SETD6_MTase"/>
</dbReference>
<evidence type="ECO:0000256" key="2">
    <source>
        <dbReference type="ARBA" id="ARBA00022603"/>
    </source>
</evidence>
<dbReference type="InterPro" id="IPR044430">
    <property type="entry name" value="SETD6_SET"/>
</dbReference>
<organism evidence="9 10">
    <name type="scientific">Favolaschia claudopus</name>
    <dbReference type="NCBI Taxonomy" id="2862362"/>
    <lineage>
        <taxon>Eukaryota</taxon>
        <taxon>Fungi</taxon>
        <taxon>Dikarya</taxon>
        <taxon>Basidiomycota</taxon>
        <taxon>Agaricomycotina</taxon>
        <taxon>Agaricomycetes</taxon>
        <taxon>Agaricomycetidae</taxon>
        <taxon>Agaricales</taxon>
        <taxon>Marasmiineae</taxon>
        <taxon>Mycenaceae</taxon>
        <taxon>Favolaschia</taxon>
    </lineage>
</organism>
<comment type="function">
    <text evidence="6">S-adenosyl-L-methionine-dependent protein-lysine N-methyltransferase that monomethylates 60S ribosomal protein L42.</text>
</comment>
<comment type="caution">
    <text evidence="9">The sequence shown here is derived from an EMBL/GenBank/DDBJ whole genome shotgun (WGS) entry which is preliminary data.</text>
</comment>
<proteinExistence type="inferred from homology"/>
<evidence type="ECO:0000256" key="3">
    <source>
        <dbReference type="ARBA" id="ARBA00022679"/>
    </source>
</evidence>
<gene>
    <name evidence="9" type="ORF">R3P38DRAFT_1724955</name>
</gene>
<keyword evidence="4 6" id="KW-0949">S-adenosyl-L-methionine</keyword>
<keyword evidence="5 6" id="KW-0539">Nucleus</keyword>
<dbReference type="Gene3D" id="3.90.1420.10">
    <property type="entry name" value="Rubisco LSMT, substrate-binding domain"/>
    <property type="match status" value="1"/>
</dbReference>
<dbReference type="PIRSF" id="PIRSF011771">
    <property type="entry name" value="RMS1_SET"/>
    <property type="match status" value="1"/>
</dbReference>
<feature type="region of interest" description="Disordered" evidence="7">
    <location>
        <begin position="187"/>
        <end position="251"/>
    </location>
</feature>
<dbReference type="PANTHER" id="PTHR13271">
    <property type="entry name" value="UNCHARACTERIZED PUTATIVE METHYLTRANSFERASE"/>
    <property type="match status" value="1"/>
</dbReference>
<protein>
    <recommendedName>
        <fullName evidence="6">Ribosomal lysine N-methyltransferase 4</fullName>
        <ecNumber evidence="6">2.1.1.-</ecNumber>
    </recommendedName>
</protein>
<evidence type="ECO:0000313" key="9">
    <source>
        <dbReference type="EMBL" id="KAK7005964.1"/>
    </source>
</evidence>
<dbReference type="Pfam" id="PF09273">
    <property type="entry name" value="Rubis-subs-bind"/>
    <property type="match status" value="1"/>
</dbReference>
<dbReference type="Proteomes" id="UP001362999">
    <property type="component" value="Unassembled WGS sequence"/>
</dbReference>
<evidence type="ECO:0000256" key="1">
    <source>
        <dbReference type="ARBA" id="ARBA00004123"/>
    </source>
</evidence>
<reference evidence="9 10" key="1">
    <citation type="journal article" date="2024" name="J Genomics">
        <title>Draft genome sequencing and assembly of Favolaschia claudopus CIRM-BRFM 2984 isolated from oak limbs.</title>
        <authorList>
            <person name="Navarro D."/>
            <person name="Drula E."/>
            <person name="Chaduli D."/>
            <person name="Cazenave R."/>
            <person name="Ahrendt S."/>
            <person name="Wang J."/>
            <person name="Lipzen A."/>
            <person name="Daum C."/>
            <person name="Barry K."/>
            <person name="Grigoriev I.V."/>
            <person name="Favel A."/>
            <person name="Rosso M.N."/>
            <person name="Martin F."/>
        </authorList>
    </citation>
    <scope>NUCLEOTIDE SEQUENCE [LARGE SCALE GENOMIC DNA]</scope>
    <source>
        <strain evidence="9 10">CIRM-BRFM 2984</strain>
    </source>
</reference>
<evidence type="ECO:0000256" key="6">
    <source>
        <dbReference type="PIRNR" id="PIRNR011771"/>
    </source>
</evidence>
<keyword evidence="10" id="KW-1185">Reference proteome</keyword>
<dbReference type="InterPro" id="IPR011383">
    <property type="entry name" value="N-lys_methylase_SETD6"/>
</dbReference>
<dbReference type="InterPro" id="IPR036464">
    <property type="entry name" value="Rubisco_LSMT_subst-bd_sf"/>
</dbReference>
<evidence type="ECO:0000256" key="7">
    <source>
        <dbReference type="SAM" id="MobiDB-lite"/>
    </source>
</evidence>
<dbReference type="GO" id="GO:0032259">
    <property type="term" value="P:methylation"/>
    <property type="evidence" value="ECO:0007669"/>
    <property type="project" value="UniProtKB-KW"/>
</dbReference>
<dbReference type="GO" id="GO:0016279">
    <property type="term" value="F:protein-lysine N-methyltransferase activity"/>
    <property type="evidence" value="ECO:0007669"/>
    <property type="project" value="UniProtKB-UniRule"/>
</dbReference>
<keyword evidence="3 6" id="KW-0808">Transferase</keyword>
<feature type="compositionally biased region" description="Acidic residues" evidence="7">
    <location>
        <begin position="188"/>
        <end position="199"/>
    </location>
</feature>
<evidence type="ECO:0000256" key="5">
    <source>
        <dbReference type="ARBA" id="ARBA00023242"/>
    </source>
</evidence>
<dbReference type="EC" id="2.1.1.-" evidence="6"/>
<evidence type="ECO:0000313" key="10">
    <source>
        <dbReference type="Proteomes" id="UP001362999"/>
    </source>
</evidence>
<dbReference type="InterPro" id="IPR001214">
    <property type="entry name" value="SET_dom"/>
</dbReference>
<dbReference type="SUPFAM" id="SSF82199">
    <property type="entry name" value="SET domain"/>
    <property type="match status" value="1"/>
</dbReference>
<dbReference type="Gene3D" id="3.90.1410.10">
    <property type="entry name" value="set domain protein methyltransferase, domain 1"/>
    <property type="match status" value="1"/>
</dbReference>
<feature type="region of interest" description="Disordered" evidence="7">
    <location>
        <begin position="463"/>
        <end position="493"/>
    </location>
</feature>
<keyword evidence="2 6" id="KW-0489">Methyltransferase</keyword>
<dbReference type="InterPro" id="IPR015353">
    <property type="entry name" value="Rubisco_LSMT_subst-bd"/>
</dbReference>
<evidence type="ECO:0000256" key="4">
    <source>
        <dbReference type="ARBA" id="ARBA00022691"/>
    </source>
</evidence>
<name>A0AAW0A9V0_9AGAR</name>
<dbReference type="SUPFAM" id="SSF81822">
    <property type="entry name" value="RuBisCo LSMT C-terminal, substrate-binding domain"/>
    <property type="match status" value="1"/>
</dbReference>
<dbReference type="InterPro" id="IPR046341">
    <property type="entry name" value="SET_dom_sf"/>
</dbReference>
<evidence type="ECO:0000259" key="8">
    <source>
        <dbReference type="PROSITE" id="PS50280"/>
    </source>
</evidence>
<dbReference type="CDD" id="cd19178">
    <property type="entry name" value="SET_SETD6"/>
    <property type="match status" value="1"/>
</dbReference>
<dbReference type="Pfam" id="PF00856">
    <property type="entry name" value="SET"/>
    <property type="match status" value="1"/>
</dbReference>
<dbReference type="PANTHER" id="PTHR13271:SF34">
    <property type="entry name" value="N-LYSINE METHYLTRANSFERASE SETD6"/>
    <property type="match status" value="1"/>
</dbReference>
<dbReference type="PROSITE" id="PS50280">
    <property type="entry name" value="SET"/>
    <property type="match status" value="1"/>
</dbReference>
<comment type="similarity">
    <text evidence="6">Belongs to the class V-like SAM-binding methyltransferase superfamily. Histone-lysine methyltransferase family. SETD6 subfamily.</text>
</comment>
<feature type="compositionally biased region" description="Acidic residues" evidence="7">
    <location>
        <begin position="221"/>
        <end position="245"/>
    </location>
</feature>